<organism evidence="3 4">
    <name type="scientific">Pelagibius litoralis</name>
    <dbReference type="NCBI Taxonomy" id="374515"/>
    <lineage>
        <taxon>Bacteria</taxon>
        <taxon>Pseudomonadati</taxon>
        <taxon>Pseudomonadota</taxon>
        <taxon>Alphaproteobacteria</taxon>
        <taxon>Rhodospirillales</taxon>
        <taxon>Rhodovibrionaceae</taxon>
        <taxon>Pelagibius</taxon>
    </lineage>
</organism>
<dbReference type="InterPro" id="IPR051199">
    <property type="entry name" value="LPS_LOS_Heptosyltrfase"/>
</dbReference>
<dbReference type="AlphaFoldDB" id="A0A967F0G4"/>
<evidence type="ECO:0000256" key="1">
    <source>
        <dbReference type="ARBA" id="ARBA00022676"/>
    </source>
</evidence>
<dbReference type="SUPFAM" id="SSF53756">
    <property type="entry name" value="UDP-Glycosyltransferase/glycogen phosphorylase"/>
    <property type="match status" value="1"/>
</dbReference>
<dbReference type="CDD" id="cd03789">
    <property type="entry name" value="GT9_LPS_heptosyltransferase"/>
    <property type="match status" value="1"/>
</dbReference>
<evidence type="ECO:0000313" key="3">
    <source>
        <dbReference type="EMBL" id="NIA70878.1"/>
    </source>
</evidence>
<dbReference type="Proteomes" id="UP000761264">
    <property type="component" value="Unassembled WGS sequence"/>
</dbReference>
<evidence type="ECO:0000313" key="4">
    <source>
        <dbReference type="Proteomes" id="UP000761264"/>
    </source>
</evidence>
<keyword evidence="4" id="KW-1185">Reference proteome</keyword>
<protein>
    <submittedName>
        <fullName evidence="3">Glycosyltransferase family 9 protein</fullName>
    </submittedName>
</protein>
<dbReference type="PANTHER" id="PTHR30160">
    <property type="entry name" value="TETRAACYLDISACCHARIDE 4'-KINASE-RELATED"/>
    <property type="match status" value="1"/>
</dbReference>
<comment type="caution">
    <text evidence="3">The sequence shown here is derived from an EMBL/GenBank/DDBJ whole genome shotgun (WGS) entry which is preliminary data.</text>
</comment>
<accession>A0A967F0G4</accession>
<reference evidence="3" key="1">
    <citation type="submission" date="2020-03" db="EMBL/GenBank/DDBJ databases">
        <title>Genome of Pelagibius litoralis DSM 21314T.</title>
        <authorList>
            <person name="Wang G."/>
        </authorList>
    </citation>
    <scope>NUCLEOTIDE SEQUENCE</scope>
    <source>
        <strain evidence="3">DSM 21314</strain>
    </source>
</reference>
<dbReference type="Pfam" id="PF01075">
    <property type="entry name" value="Glyco_transf_9"/>
    <property type="match status" value="1"/>
</dbReference>
<name>A0A967F0G4_9PROT</name>
<gene>
    <name evidence="3" type="ORF">HBA54_19955</name>
</gene>
<keyword evidence="1" id="KW-0328">Glycosyltransferase</keyword>
<dbReference type="GO" id="GO:0009244">
    <property type="term" value="P:lipopolysaccharide core region biosynthetic process"/>
    <property type="evidence" value="ECO:0007669"/>
    <property type="project" value="TreeGrafter"/>
</dbReference>
<sequence length="316" mass="33683">MRLLFITATRIGDAVLSTGLLDHLLAERPGIRVTVAVGRLSAPLFAAVPGLERIIAVDKQSHNRHWLKLLGKVALTRWDTVVDLRGSATAYVLWAGRRLVIGKRRPGRHRVEELGDLLDLSPPPAPTVWLSEAARQRAAALLPEGVPILAMAPAANWMGKQWPAERFGELAQRLTGPEGMLPGARIAVFAAPHEREQAAPVLAAAGARGVDLINCGDLLDVAACLQRAAFFCGNDSGLMHLAAAAGVPTLGLFGPSPDARYRPWGGKAGFVRTPESFQELTGDGFDFAAKACFMESLTVNAAERAAQELWAKASGA</sequence>
<keyword evidence="2" id="KW-0808">Transferase</keyword>
<proteinExistence type="predicted"/>
<dbReference type="InterPro" id="IPR002201">
    <property type="entry name" value="Glyco_trans_9"/>
</dbReference>
<dbReference type="GO" id="GO:0008713">
    <property type="term" value="F:ADP-heptose-lipopolysaccharide heptosyltransferase activity"/>
    <property type="evidence" value="ECO:0007669"/>
    <property type="project" value="TreeGrafter"/>
</dbReference>
<evidence type="ECO:0000256" key="2">
    <source>
        <dbReference type="ARBA" id="ARBA00022679"/>
    </source>
</evidence>
<dbReference type="Gene3D" id="3.40.50.2000">
    <property type="entry name" value="Glycogen Phosphorylase B"/>
    <property type="match status" value="2"/>
</dbReference>
<dbReference type="EMBL" id="JAAQPH010000016">
    <property type="protein sequence ID" value="NIA70878.1"/>
    <property type="molecule type" value="Genomic_DNA"/>
</dbReference>
<dbReference type="GO" id="GO:0005829">
    <property type="term" value="C:cytosol"/>
    <property type="evidence" value="ECO:0007669"/>
    <property type="project" value="TreeGrafter"/>
</dbReference>